<dbReference type="Gene3D" id="3.30.70.120">
    <property type="match status" value="1"/>
</dbReference>
<keyword evidence="3 4" id="KW-0479">Metal-binding</keyword>
<dbReference type="GeneID" id="71514461"/>
<dbReference type="Proteomes" id="UP000182945">
    <property type="component" value="Chromosome"/>
</dbReference>
<feature type="binding site" evidence="5">
    <location>
        <position position="107"/>
    </location>
    <ligand>
        <name>a divalent metal cation</name>
        <dbReference type="ChEBI" id="CHEBI:60240"/>
        <label>1</label>
    </ligand>
</feature>
<dbReference type="Pfam" id="PF01784">
    <property type="entry name" value="DUF34_NIF3"/>
    <property type="match status" value="1"/>
</dbReference>
<name>A0AAC9J252_VIRHA</name>
<dbReference type="KEGG" id="vhl:BME96_08645"/>
<dbReference type="SUPFAM" id="SSF102705">
    <property type="entry name" value="NIF3 (NGG1p interacting factor 3)-like"/>
    <property type="match status" value="1"/>
</dbReference>
<dbReference type="InterPro" id="IPR036069">
    <property type="entry name" value="DUF34/NIF3_sf"/>
</dbReference>
<evidence type="ECO:0000256" key="5">
    <source>
        <dbReference type="PIRSR" id="PIRSR602678-1"/>
    </source>
</evidence>
<dbReference type="GO" id="GO:0005737">
    <property type="term" value="C:cytoplasm"/>
    <property type="evidence" value="ECO:0007669"/>
    <property type="project" value="TreeGrafter"/>
</dbReference>
<dbReference type="GO" id="GO:0046872">
    <property type="term" value="F:metal ion binding"/>
    <property type="evidence" value="ECO:0007669"/>
    <property type="project" value="UniProtKB-UniRule"/>
</dbReference>
<protein>
    <recommendedName>
        <fullName evidence="2 4">GTP cyclohydrolase 1 type 2 homolog</fullName>
    </recommendedName>
</protein>
<feature type="binding site" evidence="5">
    <location>
        <position position="332"/>
    </location>
    <ligand>
        <name>a divalent metal cation</name>
        <dbReference type="ChEBI" id="CHEBI:60240"/>
        <label>1</label>
    </ligand>
</feature>
<evidence type="ECO:0000256" key="2">
    <source>
        <dbReference type="ARBA" id="ARBA00022112"/>
    </source>
</evidence>
<comment type="similarity">
    <text evidence="1 4">Belongs to the GTP cyclohydrolase I type 2/NIF3 family.</text>
</comment>
<dbReference type="PIRSF" id="PIRSF037489">
    <property type="entry name" value="UCP037489_NIF3_YqfO"/>
    <property type="match status" value="1"/>
</dbReference>
<dbReference type="AlphaFoldDB" id="A0AAC9J252"/>
<organism evidence="6 7">
    <name type="scientific">Virgibacillus halodenitrificans</name>
    <name type="common">Bacillus halodenitrificans</name>
    <dbReference type="NCBI Taxonomy" id="1482"/>
    <lineage>
        <taxon>Bacteria</taxon>
        <taxon>Bacillati</taxon>
        <taxon>Bacillota</taxon>
        <taxon>Bacilli</taxon>
        <taxon>Bacillales</taxon>
        <taxon>Bacillaceae</taxon>
        <taxon>Virgibacillus</taxon>
    </lineage>
</organism>
<feature type="binding site" evidence="5">
    <location>
        <position position="68"/>
    </location>
    <ligand>
        <name>a divalent metal cation</name>
        <dbReference type="ChEBI" id="CHEBI:60240"/>
        <label>1</label>
    </ligand>
</feature>
<dbReference type="EMBL" id="CP017962">
    <property type="protein sequence ID" value="APC48239.1"/>
    <property type="molecule type" value="Genomic_DNA"/>
</dbReference>
<evidence type="ECO:0000256" key="3">
    <source>
        <dbReference type="ARBA" id="ARBA00022723"/>
    </source>
</evidence>
<dbReference type="FunFam" id="3.40.1390.30:FF:000001">
    <property type="entry name" value="GTP cyclohydrolase 1 type 2"/>
    <property type="match status" value="1"/>
</dbReference>
<dbReference type="InterPro" id="IPR002678">
    <property type="entry name" value="DUF34/NIF3"/>
</dbReference>
<evidence type="ECO:0000256" key="1">
    <source>
        <dbReference type="ARBA" id="ARBA00006964"/>
    </source>
</evidence>
<accession>A0AAC9J252</accession>
<dbReference type="PANTHER" id="PTHR13799">
    <property type="entry name" value="NGG1 INTERACTING FACTOR 3"/>
    <property type="match status" value="1"/>
</dbReference>
<gene>
    <name evidence="6" type="ORF">BME96_08645</name>
</gene>
<evidence type="ECO:0000256" key="4">
    <source>
        <dbReference type="PIRNR" id="PIRNR037489"/>
    </source>
</evidence>
<dbReference type="InterPro" id="IPR017221">
    <property type="entry name" value="DUF34/NIF3_bac"/>
</dbReference>
<evidence type="ECO:0000313" key="6">
    <source>
        <dbReference type="EMBL" id="APC48239.1"/>
    </source>
</evidence>
<feature type="binding site" evidence="5">
    <location>
        <position position="335"/>
    </location>
    <ligand>
        <name>a divalent metal cation</name>
        <dbReference type="ChEBI" id="CHEBI:60240"/>
        <label>1</label>
    </ligand>
</feature>
<feature type="binding site" evidence="5">
    <location>
        <position position="69"/>
    </location>
    <ligand>
        <name>a divalent metal cation</name>
        <dbReference type="ChEBI" id="CHEBI:60240"/>
        <label>1</label>
    </ligand>
</feature>
<dbReference type="Gene3D" id="3.40.1390.30">
    <property type="entry name" value="NIF3 (NGG1p interacting factor 3)-like"/>
    <property type="match status" value="1"/>
</dbReference>
<dbReference type="InterPro" id="IPR015867">
    <property type="entry name" value="N-reg_PII/ATP_PRibTrfase_C"/>
</dbReference>
<sequence length="370" mass="41039">MKTSLNNSDIFRMMEEWAPKSLAYDWDRVGIQVGSFNAKVKKIMVTLDVLESVVDEAIAEGVDLIIAHHPLLFKPIKQLNFDDPKGRVIKKLMQHNITVYAAHTNLDAAEGGVNDMLSDALGLKHREVLIKESNEELFKLISYVPFSHKDEVHNAFSLAGAGHIGDYSHCTFQTEGKGTFKPLEGSNPYIGNQNEIEFVNEVKMETIVQKSKLSKAVNCLLKAHPYEEPAYDIIPLVNEGKSIGIGRVGEIAPILLSDLCDKIKTTFGLPVMRVTGELSQTVNRVAVLGGSGENYISVAKQRAADVYITGDVTFHNAQDAWEMGLAVIDAGHYIEKIMKEATKKYLDQQLRDTSISVMVSEVNTDPFQFV</sequence>
<dbReference type="RefSeq" id="WP_060678398.1">
    <property type="nucleotide sequence ID" value="NZ_CP017962.1"/>
</dbReference>
<dbReference type="FunFam" id="3.30.70.120:FF:000006">
    <property type="entry name" value="GTP cyclohydrolase 1 type 2 homolog"/>
    <property type="match status" value="1"/>
</dbReference>
<reference evidence="6 7" key="1">
    <citation type="submission" date="2016-11" db="EMBL/GenBank/DDBJ databases">
        <title>Complete genome sequencing of Virgibacillus halodenitrificans PDB-F2.</title>
        <authorList>
            <person name="Sun Z."/>
            <person name="Zhou Y."/>
            <person name="Li H."/>
        </authorList>
    </citation>
    <scope>NUCLEOTIDE SEQUENCE [LARGE SCALE GENOMIC DNA]</scope>
    <source>
        <strain evidence="6 7">PDB-F2</strain>
    </source>
</reference>
<dbReference type="PANTHER" id="PTHR13799:SF14">
    <property type="entry name" value="GTP CYCLOHYDROLASE 1 TYPE 2 HOMOLOG"/>
    <property type="match status" value="1"/>
</dbReference>
<proteinExistence type="inferred from homology"/>
<dbReference type="NCBIfam" id="TIGR00486">
    <property type="entry name" value="YbgI_SA1388"/>
    <property type="match status" value="1"/>
</dbReference>
<evidence type="ECO:0000313" key="7">
    <source>
        <dbReference type="Proteomes" id="UP000182945"/>
    </source>
</evidence>